<sequence length="149" mass="16906">MSNSSASLPRKFGLIVFSFVFIAAGIYHFTEAEGFTAMLPDFIPWRAAIIYLTGVLEWILAIFLFIPSIRHKTGVVIAWYLVLIFPANIYAAFASIPAPGFESSPPWALWVRLIFQPLLICWILWATKLPYRANNGYVLSNDLQNKLKH</sequence>
<feature type="transmembrane region" description="Helical" evidence="1">
    <location>
        <begin position="42"/>
        <end position="66"/>
    </location>
</feature>
<organism evidence="2 3">
    <name type="scientific">Peribacillus psychrosaccharolyticus</name>
    <name type="common">Bacillus psychrosaccharolyticus</name>
    <dbReference type="NCBI Taxonomy" id="1407"/>
    <lineage>
        <taxon>Bacteria</taxon>
        <taxon>Bacillati</taxon>
        <taxon>Bacillota</taxon>
        <taxon>Bacilli</taxon>
        <taxon>Bacillales</taxon>
        <taxon>Bacillaceae</taxon>
        <taxon>Peribacillus</taxon>
    </lineage>
</organism>
<accession>A0A974S0S5</accession>
<keyword evidence="1" id="KW-0812">Transmembrane</keyword>
<reference evidence="2 3" key="1">
    <citation type="submission" date="2021-01" db="EMBL/GenBank/DDBJ databases">
        <title>FDA dAtabase for Regulatory Grade micrObial Sequences (FDA-ARGOS): Supporting development and validation of Infectious Disease Dx tests.</title>
        <authorList>
            <person name="Nelson B."/>
            <person name="Plummer A."/>
            <person name="Tallon L."/>
            <person name="Sadzewicz L."/>
            <person name="Zhao X."/>
            <person name="Boylan J."/>
            <person name="Ott S."/>
            <person name="Bowen H."/>
            <person name="Vavikolanu K."/>
            <person name="Mehta A."/>
            <person name="Aluvathingal J."/>
            <person name="Nadendla S."/>
            <person name="Myers T."/>
            <person name="Yan Y."/>
            <person name="Sichtig H."/>
        </authorList>
    </citation>
    <scope>NUCLEOTIDE SEQUENCE [LARGE SCALE GENOMIC DNA]</scope>
    <source>
        <strain evidence="2 3">FDAARGOS_1161</strain>
    </source>
</reference>
<dbReference type="PANTHER" id="PTHR36974">
    <property type="entry name" value="MEMBRANE PROTEIN-RELATED"/>
    <property type="match status" value="1"/>
</dbReference>
<evidence type="ECO:0008006" key="4">
    <source>
        <dbReference type="Google" id="ProtNLM"/>
    </source>
</evidence>
<proteinExistence type="predicted"/>
<dbReference type="Proteomes" id="UP000595254">
    <property type="component" value="Chromosome"/>
</dbReference>
<feature type="transmembrane region" description="Helical" evidence="1">
    <location>
        <begin position="78"/>
        <end position="101"/>
    </location>
</feature>
<feature type="transmembrane region" description="Helical" evidence="1">
    <location>
        <begin position="107"/>
        <end position="125"/>
    </location>
</feature>
<feature type="transmembrane region" description="Helical" evidence="1">
    <location>
        <begin position="12"/>
        <end position="30"/>
    </location>
</feature>
<gene>
    <name evidence="2" type="ORF">I6J18_03345</name>
</gene>
<dbReference type="RefSeq" id="WP_051387519.1">
    <property type="nucleotide sequence ID" value="NZ_CP068053.1"/>
</dbReference>
<dbReference type="KEGG" id="ppsr:I6J18_03345"/>
<name>A0A974S0S5_PERPY</name>
<dbReference type="PANTHER" id="PTHR36974:SF1">
    <property type="entry name" value="DOXX FAMILY MEMBRANE PROTEIN"/>
    <property type="match status" value="1"/>
</dbReference>
<keyword evidence="1" id="KW-0472">Membrane</keyword>
<protein>
    <recommendedName>
        <fullName evidence="4">DoxX family protein</fullName>
    </recommendedName>
</protein>
<dbReference type="AlphaFoldDB" id="A0A974S0S5"/>
<dbReference type="EMBL" id="CP068053">
    <property type="protein sequence ID" value="QQT00957.1"/>
    <property type="molecule type" value="Genomic_DNA"/>
</dbReference>
<keyword evidence="3" id="KW-1185">Reference proteome</keyword>
<evidence type="ECO:0000313" key="3">
    <source>
        <dbReference type="Proteomes" id="UP000595254"/>
    </source>
</evidence>
<evidence type="ECO:0000256" key="1">
    <source>
        <dbReference type="SAM" id="Phobius"/>
    </source>
</evidence>
<keyword evidence="1" id="KW-1133">Transmembrane helix</keyword>
<evidence type="ECO:0000313" key="2">
    <source>
        <dbReference type="EMBL" id="QQT00957.1"/>
    </source>
</evidence>